<dbReference type="Proteomes" id="UP000789525">
    <property type="component" value="Unassembled WGS sequence"/>
</dbReference>
<gene>
    <name evidence="1" type="ORF">ACOLOM_LOCUS11484</name>
</gene>
<name>A0ACA9PZK5_9GLOM</name>
<accession>A0ACA9PZK5</accession>
<evidence type="ECO:0000313" key="1">
    <source>
        <dbReference type="EMBL" id="CAG8728282.1"/>
    </source>
</evidence>
<feature type="non-terminal residue" evidence="1">
    <location>
        <position position="492"/>
    </location>
</feature>
<reference evidence="1" key="1">
    <citation type="submission" date="2021-06" db="EMBL/GenBank/DDBJ databases">
        <authorList>
            <person name="Kallberg Y."/>
            <person name="Tangrot J."/>
            <person name="Rosling A."/>
        </authorList>
    </citation>
    <scope>NUCLEOTIDE SEQUENCE</scope>
    <source>
        <strain evidence="1">CL356</strain>
    </source>
</reference>
<feature type="non-terminal residue" evidence="1">
    <location>
        <position position="1"/>
    </location>
</feature>
<protein>
    <submittedName>
        <fullName evidence="1">3474_t:CDS:1</fullName>
    </submittedName>
</protein>
<comment type="caution">
    <text evidence="1">The sequence shown here is derived from an EMBL/GenBank/DDBJ whole genome shotgun (WGS) entry which is preliminary data.</text>
</comment>
<organism evidence="1 2">
    <name type="scientific">Acaulospora colombiana</name>
    <dbReference type="NCBI Taxonomy" id="27376"/>
    <lineage>
        <taxon>Eukaryota</taxon>
        <taxon>Fungi</taxon>
        <taxon>Fungi incertae sedis</taxon>
        <taxon>Mucoromycota</taxon>
        <taxon>Glomeromycotina</taxon>
        <taxon>Glomeromycetes</taxon>
        <taxon>Diversisporales</taxon>
        <taxon>Acaulosporaceae</taxon>
        <taxon>Acaulospora</taxon>
    </lineage>
</organism>
<sequence>IERMSNNGSELTEPTITSTSTTPNSSNNSSPPPSSSPTTPTPLATSLESLRLDTSSHPSFTSQPNNESDEDETDELLPSPRSRQKQQHQMRDQERYNSADHYQSPPIAMTSSSPLLQTLDNARSAASISNLINHDEEHPHNSSSPTATNSPTSQVSSRSISPAPETPRNNVNNTGVVNEPRFINIEFHNTNNADFAAAASNSKKRRKGGHDQDDDGGSKSSRRESDPSKRQRRGAPKNSLATSNAANNTGSGMMVIDENDEPTTPNGGSMPSSPVPSSGFDEMMLDDQGSDDFSGANSPTSASGGVTFATKQNRKKPYIPRPPNSFILYRQHHHPLILNQHPGINNSEISRIIADHWRKLSDQERDEWKRKAEEAKEKHMKAWPDYKYQPRRRVVGPTFKKPLKGPGAPTTSNGSGSTVKSDNVGDFELSTGSASRRHMGRDNHVSSFVLEMPRKASADREAPSRNDLNSSQRDMTDGKFLIAERSSKELNT</sequence>
<evidence type="ECO:0000313" key="2">
    <source>
        <dbReference type="Proteomes" id="UP000789525"/>
    </source>
</evidence>
<keyword evidence="2" id="KW-1185">Reference proteome</keyword>
<dbReference type="EMBL" id="CAJVPT010041606">
    <property type="protein sequence ID" value="CAG8728282.1"/>
    <property type="molecule type" value="Genomic_DNA"/>
</dbReference>
<proteinExistence type="predicted"/>